<organism evidence="2 3">
    <name type="scientific">Galerina marginata (strain CBS 339.88)</name>
    <dbReference type="NCBI Taxonomy" id="685588"/>
    <lineage>
        <taxon>Eukaryota</taxon>
        <taxon>Fungi</taxon>
        <taxon>Dikarya</taxon>
        <taxon>Basidiomycota</taxon>
        <taxon>Agaricomycotina</taxon>
        <taxon>Agaricomycetes</taxon>
        <taxon>Agaricomycetidae</taxon>
        <taxon>Agaricales</taxon>
        <taxon>Agaricineae</taxon>
        <taxon>Strophariaceae</taxon>
        <taxon>Galerina</taxon>
    </lineage>
</organism>
<evidence type="ECO:0000313" key="2">
    <source>
        <dbReference type="EMBL" id="KDR68004.1"/>
    </source>
</evidence>
<evidence type="ECO:0008006" key="4">
    <source>
        <dbReference type="Google" id="ProtNLM"/>
    </source>
</evidence>
<dbReference type="PANTHER" id="PTHR12684">
    <property type="entry name" value="PUTATIVE PHOSPHOTRANSFERASE"/>
    <property type="match status" value="1"/>
</dbReference>
<dbReference type="HOGENOM" id="CLU_806651_0_0_1"/>
<dbReference type="EMBL" id="KL142411">
    <property type="protein sequence ID" value="KDR68004.1"/>
    <property type="molecule type" value="Genomic_DNA"/>
</dbReference>
<dbReference type="PANTHER" id="PTHR12684:SF2">
    <property type="entry name" value="TRNA 2'-PHOSPHOTRANSFERASE 1"/>
    <property type="match status" value="1"/>
</dbReference>
<evidence type="ECO:0000313" key="3">
    <source>
        <dbReference type="Proteomes" id="UP000027222"/>
    </source>
</evidence>
<dbReference type="Pfam" id="PF01885">
    <property type="entry name" value="PTS_2-RNA"/>
    <property type="match status" value="1"/>
</dbReference>
<keyword evidence="3" id="KW-1185">Reference proteome</keyword>
<dbReference type="SUPFAM" id="SSF56399">
    <property type="entry name" value="ADP-ribosylation"/>
    <property type="match status" value="1"/>
</dbReference>
<feature type="region of interest" description="Disordered" evidence="1">
    <location>
        <begin position="54"/>
        <end position="123"/>
    </location>
</feature>
<dbReference type="Proteomes" id="UP000027222">
    <property type="component" value="Unassembled WGS sequence"/>
</dbReference>
<dbReference type="GO" id="GO:0000215">
    <property type="term" value="F:tRNA 2'-phosphotransferase activity"/>
    <property type="evidence" value="ECO:0007669"/>
    <property type="project" value="TreeGrafter"/>
</dbReference>
<reference evidence="3" key="1">
    <citation type="journal article" date="2014" name="Proc. Natl. Acad. Sci. U.S.A.">
        <title>Extensive sampling of basidiomycete genomes demonstrates inadequacy of the white-rot/brown-rot paradigm for wood decay fungi.</title>
        <authorList>
            <person name="Riley R."/>
            <person name="Salamov A.A."/>
            <person name="Brown D.W."/>
            <person name="Nagy L.G."/>
            <person name="Floudas D."/>
            <person name="Held B.W."/>
            <person name="Levasseur A."/>
            <person name="Lombard V."/>
            <person name="Morin E."/>
            <person name="Otillar R."/>
            <person name="Lindquist E.A."/>
            <person name="Sun H."/>
            <person name="LaButti K.M."/>
            <person name="Schmutz J."/>
            <person name="Jabbour D."/>
            <person name="Luo H."/>
            <person name="Baker S.E."/>
            <person name="Pisabarro A.G."/>
            <person name="Walton J.D."/>
            <person name="Blanchette R.A."/>
            <person name="Henrissat B."/>
            <person name="Martin F."/>
            <person name="Cullen D."/>
            <person name="Hibbett D.S."/>
            <person name="Grigoriev I.V."/>
        </authorList>
    </citation>
    <scope>NUCLEOTIDE SEQUENCE [LARGE SCALE GENOMIC DNA]</scope>
    <source>
        <strain evidence="3">CBS 339.88</strain>
    </source>
</reference>
<gene>
    <name evidence="2" type="ORF">GALMADRAFT_1059122</name>
</gene>
<sequence length="344" mass="39194">MQVAAVRCSRCTHGLPTVTRTIFGLQNHRRVSNKPAYASPWVENPKSRALSVAKGKGRDLHPTPRPMLFGPIPDLVPKNDDTENTSQSIFGDFTPEPEPPPPEPTPPAIVQPPPPPPPPTRFSAVLTTRPPVHLIPREEMTRKFAFSNVTSMILRETARSLGYQIVPDGFVRVSDVMRHEFYRDYNFKMFADLCHEDLQDRFELSFLPDYLEGQLRDVWWVRARSEHIIPWVDRRTHRILNMGKLQVVTYLCKPSDWDEIRPGHFVPMYRSLAGNLFNSFAIPRNTKALCVTIDAEKAAQVGVMFFSTYDKKLLAVGNRDRVVPPETLRSAIMLEVSRTDLLAK</sequence>
<dbReference type="InterPro" id="IPR002745">
    <property type="entry name" value="Ptrans_KptA/Tpt1"/>
</dbReference>
<feature type="compositionally biased region" description="Pro residues" evidence="1">
    <location>
        <begin position="96"/>
        <end position="120"/>
    </location>
</feature>
<evidence type="ECO:0000256" key="1">
    <source>
        <dbReference type="SAM" id="MobiDB-lite"/>
    </source>
</evidence>
<name>A0A067SJY0_GALM3</name>
<dbReference type="STRING" id="685588.A0A067SJY0"/>
<dbReference type="GO" id="GO:0006388">
    <property type="term" value="P:tRNA splicing, via endonucleolytic cleavage and ligation"/>
    <property type="evidence" value="ECO:0007669"/>
    <property type="project" value="TreeGrafter"/>
</dbReference>
<proteinExistence type="predicted"/>
<dbReference type="OrthoDB" id="419694at2759"/>
<protein>
    <recommendedName>
        <fullName evidence="4">2'-phosphotransferase</fullName>
    </recommendedName>
</protein>
<dbReference type="AlphaFoldDB" id="A0A067SJY0"/>
<accession>A0A067SJY0</accession>